<dbReference type="Proteomes" id="UP000278036">
    <property type="component" value="Unassembled WGS sequence"/>
</dbReference>
<dbReference type="OrthoDB" id="7281294at2"/>
<evidence type="ECO:0000313" key="2">
    <source>
        <dbReference type="EMBL" id="RMI15185.1"/>
    </source>
</evidence>
<proteinExistence type="predicted"/>
<evidence type="ECO:0000313" key="4">
    <source>
        <dbReference type="Proteomes" id="UP000278036"/>
    </source>
</evidence>
<evidence type="ECO:0000313" key="3">
    <source>
        <dbReference type="Proteomes" id="UP000274097"/>
    </source>
</evidence>
<evidence type="ECO:0008006" key="5">
    <source>
        <dbReference type="Google" id="ProtNLM"/>
    </source>
</evidence>
<evidence type="ECO:0000313" key="1">
    <source>
        <dbReference type="EMBL" id="RKK01834.1"/>
    </source>
</evidence>
<dbReference type="EMBL" id="RFLX01000075">
    <property type="protein sequence ID" value="RMI15185.1"/>
    <property type="molecule type" value="Genomic_DNA"/>
</dbReference>
<keyword evidence="3" id="KW-1185">Reference proteome</keyword>
<name>A0A3A9JEA4_9PROT</name>
<dbReference type="RefSeq" id="WP_120640506.1">
    <property type="nucleotide sequence ID" value="NZ_RAQU01000213.1"/>
</dbReference>
<dbReference type="InParanoid" id="A0A3A9JEA4"/>
<protein>
    <recommendedName>
        <fullName evidence="5">DUF3606 domain-containing protein</fullName>
    </recommendedName>
</protein>
<reference evidence="1 4" key="1">
    <citation type="submission" date="2018-09" db="EMBL/GenBank/DDBJ databases">
        <title>Roseomonas sp. nov., isolated from feces of Tibetan antelopes in the Qinghai-Tibet plateau, China.</title>
        <authorList>
            <person name="Tian Z."/>
        </authorList>
    </citation>
    <scope>NUCLEOTIDE SEQUENCE [LARGE SCALE GENOMIC DNA]</scope>
    <source>
        <strain evidence="2 3">Z23</strain>
        <strain evidence="1 4">Z24</strain>
    </source>
</reference>
<dbReference type="AlphaFoldDB" id="A0A3A9JEA4"/>
<sequence length="63" mass="7136">MTENKQKAESISPGEMADLEAEVVYLAKRHRVSPAIIREIIRNAGSSERSIVERDLQKGKSRR</sequence>
<dbReference type="EMBL" id="RAQU01000213">
    <property type="protein sequence ID" value="RKK01834.1"/>
    <property type="molecule type" value="Genomic_DNA"/>
</dbReference>
<comment type="caution">
    <text evidence="1">The sequence shown here is derived from an EMBL/GenBank/DDBJ whole genome shotgun (WGS) entry which is preliminary data.</text>
</comment>
<organism evidence="1 4">
    <name type="scientific">Teichococcus wenyumeiae</name>
    <dbReference type="NCBI Taxonomy" id="2478470"/>
    <lineage>
        <taxon>Bacteria</taxon>
        <taxon>Pseudomonadati</taxon>
        <taxon>Pseudomonadota</taxon>
        <taxon>Alphaproteobacteria</taxon>
        <taxon>Acetobacterales</taxon>
        <taxon>Roseomonadaceae</taxon>
        <taxon>Roseomonas</taxon>
    </lineage>
</organism>
<accession>A0A3A9JEA4</accession>
<gene>
    <name evidence="1" type="ORF">D6Z83_22890</name>
    <name evidence="2" type="ORF">EBE87_26910</name>
</gene>
<dbReference type="Proteomes" id="UP000274097">
    <property type="component" value="Unassembled WGS sequence"/>
</dbReference>